<feature type="domain" description="O-methyltransferase dimerisation" evidence="5">
    <location>
        <begin position="3"/>
        <end position="73"/>
    </location>
</feature>
<organism evidence="7 8">
    <name type="scientific">Streptomyces himastatinicus ATCC 53653</name>
    <dbReference type="NCBI Taxonomy" id="457427"/>
    <lineage>
        <taxon>Bacteria</taxon>
        <taxon>Bacillati</taxon>
        <taxon>Actinomycetota</taxon>
        <taxon>Actinomycetes</taxon>
        <taxon>Kitasatosporales</taxon>
        <taxon>Streptomycetaceae</taxon>
        <taxon>Streptomyces</taxon>
        <taxon>Streptomyces violaceusniger group</taxon>
    </lineage>
</organism>
<dbReference type="PROSITE" id="PS51683">
    <property type="entry name" value="SAM_OMT_II"/>
    <property type="match status" value="1"/>
</dbReference>
<gene>
    <name evidence="7" type="ORF">SSOG_07643</name>
</gene>
<dbReference type="GO" id="GO:0032259">
    <property type="term" value="P:methylation"/>
    <property type="evidence" value="ECO:0007669"/>
    <property type="project" value="UniProtKB-KW"/>
</dbReference>
<evidence type="ECO:0000313" key="7">
    <source>
        <dbReference type="EMBL" id="EFL27929.1"/>
    </source>
</evidence>
<dbReference type="InterPro" id="IPR029063">
    <property type="entry name" value="SAM-dependent_MTases_sf"/>
</dbReference>
<keyword evidence="3" id="KW-0949">S-adenosyl-L-methionine</keyword>
<dbReference type="PIRSF" id="PIRSF005739">
    <property type="entry name" value="O-mtase"/>
    <property type="match status" value="1"/>
</dbReference>
<dbReference type="STRING" id="457427.SSOG_07643"/>
<dbReference type="Pfam" id="PF00891">
    <property type="entry name" value="Methyltransf_2"/>
    <property type="match status" value="1"/>
</dbReference>
<dbReference type="EMBL" id="GG657754">
    <property type="protein sequence ID" value="EFL27929.1"/>
    <property type="molecule type" value="Genomic_DNA"/>
</dbReference>
<keyword evidence="1 7" id="KW-0489">Methyltransferase</keyword>
<dbReference type="AlphaFoldDB" id="D9WMR3"/>
<dbReference type="PANTHER" id="PTHR43712">
    <property type="entry name" value="PUTATIVE (AFU_ORTHOLOGUE AFUA_4G14580)-RELATED"/>
    <property type="match status" value="1"/>
</dbReference>
<dbReference type="InterPro" id="IPR036388">
    <property type="entry name" value="WH-like_DNA-bd_sf"/>
</dbReference>
<reference evidence="6" key="2">
    <citation type="submission" date="2011-02" db="EMBL/GenBank/DDBJ databases">
        <title>Biosynthesis of himastatin: gene cluster and characterization of two cytochrome P450 enzymes involved in post-tailoring oxidative tricyclic hexahydropyrroloindole moiety formation and regiospecific biaryl coupling.</title>
        <authorList>
            <person name="Ma J.Y."/>
            <person name="Wang Z.W."/>
            <person name="Zuo D.G."/>
            <person name="Luo M.H."/>
            <person name="Xie Y.C."/>
            <person name="Wang B."/>
            <person name="Huang H.B."/>
            <person name="Cheng Y.Q."/>
            <person name="Zhang C.S."/>
            <person name="Ju J.H."/>
        </authorList>
    </citation>
    <scope>NUCLEOTIDE SEQUENCE</scope>
    <source>
        <strain evidence="6">Type strain: ATCC 53653</strain>
    </source>
</reference>
<name>D9WMR3_9ACTN</name>
<dbReference type="Gene3D" id="3.40.50.150">
    <property type="entry name" value="Vaccinia Virus protein VP39"/>
    <property type="match status" value="1"/>
</dbReference>
<evidence type="ECO:0000256" key="2">
    <source>
        <dbReference type="ARBA" id="ARBA00022679"/>
    </source>
</evidence>
<keyword evidence="8" id="KW-1185">Reference proteome</keyword>
<dbReference type="InterPro" id="IPR016461">
    <property type="entry name" value="COMT-like"/>
</dbReference>
<dbReference type="HOGENOM" id="CLU_005533_12_0_11"/>
<evidence type="ECO:0000313" key="8">
    <source>
        <dbReference type="Proteomes" id="UP000003963"/>
    </source>
</evidence>
<evidence type="ECO:0000259" key="5">
    <source>
        <dbReference type="Pfam" id="PF08100"/>
    </source>
</evidence>
<dbReference type="Proteomes" id="UP000003963">
    <property type="component" value="Unassembled WGS sequence"/>
</dbReference>
<dbReference type="InterPro" id="IPR012967">
    <property type="entry name" value="COMT_dimerisation"/>
</dbReference>
<dbReference type="Pfam" id="PF08100">
    <property type="entry name" value="Dimerisation"/>
    <property type="match status" value="1"/>
</dbReference>
<dbReference type="SUPFAM" id="SSF46785">
    <property type="entry name" value="Winged helix' DNA-binding domain"/>
    <property type="match status" value="1"/>
</dbReference>
<evidence type="ECO:0000259" key="4">
    <source>
        <dbReference type="Pfam" id="PF00891"/>
    </source>
</evidence>
<reference evidence="7 8" key="1">
    <citation type="submission" date="2009-02" db="EMBL/GenBank/DDBJ databases">
        <title>Annotation of Streptomyces hygroscopicus strain ATCC 53653.</title>
        <authorList>
            <consortium name="The Broad Institute Genome Sequencing Platform"/>
            <consortium name="Broad Institute Microbial Sequencing Center"/>
            <person name="Fischbach M."/>
            <person name="Godfrey P."/>
            <person name="Ward D."/>
            <person name="Young S."/>
            <person name="Zeng Q."/>
            <person name="Koehrsen M."/>
            <person name="Alvarado L."/>
            <person name="Berlin A.M."/>
            <person name="Bochicchio J."/>
            <person name="Borenstein D."/>
            <person name="Chapman S.B."/>
            <person name="Chen Z."/>
            <person name="Engels R."/>
            <person name="Freedman E."/>
            <person name="Gellesch M."/>
            <person name="Goldberg J."/>
            <person name="Griggs A."/>
            <person name="Gujja S."/>
            <person name="Heilman E.R."/>
            <person name="Heiman D.I."/>
            <person name="Hepburn T.A."/>
            <person name="Howarth C."/>
            <person name="Jen D."/>
            <person name="Larson L."/>
            <person name="Lewis B."/>
            <person name="Mehta T."/>
            <person name="Park D."/>
            <person name="Pearson M."/>
            <person name="Richards J."/>
            <person name="Roberts A."/>
            <person name="Saif S."/>
            <person name="Shea T.D."/>
            <person name="Shenoy N."/>
            <person name="Sisk P."/>
            <person name="Stolte C."/>
            <person name="Sykes S.N."/>
            <person name="Thomson T."/>
            <person name="Walk T."/>
            <person name="White J."/>
            <person name="Yandava C."/>
            <person name="Straight P."/>
            <person name="Clardy J."/>
            <person name="Hung D."/>
            <person name="Kolter R."/>
            <person name="Mekalanos J."/>
            <person name="Walker S."/>
            <person name="Walsh C.T."/>
            <person name="Wieland-Brown L.C."/>
            <person name="Haas B."/>
            <person name="Nusbaum C."/>
            <person name="Birren B."/>
        </authorList>
    </citation>
    <scope>NUCLEOTIDE SEQUENCE [LARGE SCALE GENOMIC DNA]</scope>
    <source>
        <strain evidence="7 8">ATCC 53653</strain>
    </source>
</reference>
<dbReference type="PANTHER" id="PTHR43712:SF2">
    <property type="entry name" value="O-METHYLTRANSFERASE CICE"/>
    <property type="match status" value="1"/>
</dbReference>
<proteinExistence type="predicted"/>
<evidence type="ECO:0000256" key="3">
    <source>
        <dbReference type="ARBA" id="ARBA00022691"/>
    </source>
</evidence>
<dbReference type="Gene3D" id="1.10.287.1350">
    <property type="match status" value="1"/>
</dbReference>
<protein>
    <submittedName>
        <fullName evidence="7">O-demethylpuromycin-O-methyltransferase</fullName>
    </submittedName>
    <submittedName>
        <fullName evidence="6">ORF(+1)</fullName>
    </submittedName>
</protein>
<evidence type="ECO:0000313" key="6">
    <source>
        <dbReference type="EMBL" id="CBZ42155.1"/>
    </source>
</evidence>
<dbReference type="InterPro" id="IPR001077">
    <property type="entry name" value="COMT_C"/>
</dbReference>
<evidence type="ECO:0000256" key="1">
    <source>
        <dbReference type="ARBA" id="ARBA00022603"/>
    </source>
</evidence>
<accession>D9WMR3</accession>
<dbReference type="GO" id="GO:0046983">
    <property type="term" value="F:protein dimerization activity"/>
    <property type="evidence" value="ECO:0007669"/>
    <property type="project" value="InterPro"/>
</dbReference>
<feature type="domain" description="O-methyltransferase C-terminal" evidence="4">
    <location>
        <begin position="101"/>
        <end position="310"/>
    </location>
</feature>
<dbReference type="Gene3D" id="1.10.10.10">
    <property type="entry name" value="Winged helix-like DNA-binding domain superfamily/Winged helix DNA-binding domain"/>
    <property type="match status" value="1"/>
</dbReference>
<dbReference type="EMBL" id="FR823394">
    <property type="protein sequence ID" value="CBZ42155.1"/>
    <property type="molecule type" value="Genomic_DNA"/>
</dbReference>
<sequence>MSQIALGFVPARILYSAAELGIADALANGPRDYESLAKETGTDPGALRRLLRALAGLGVVRQLDTDRFSLTEFGGRLRSGTPDSERDDIMLSTAPELWAAWGELTAVVRSGEPARAPGTGRTAYEAMQEQPEVSAKLRAGMAQASALFATGVAEAYDFSRFRTVVDYGGDEGTLIAAVLTAAPDLRAVLYDRPEALERSTATLSAAGVADRCEVVEGDLTSPPPSGADACVLNNIVRDRGDEKATELLRSLRAGLAPTGRILLVETLMPPVLTPDESAAYGLTDLNNLVFAGGRERTRDEYAALLAAAGFTLGATVRVPVPTGMPDYHVIEAAPTS</sequence>
<dbReference type="SUPFAM" id="SSF53335">
    <property type="entry name" value="S-adenosyl-L-methionine-dependent methyltransferases"/>
    <property type="match status" value="1"/>
</dbReference>
<dbReference type="GO" id="GO:0008171">
    <property type="term" value="F:O-methyltransferase activity"/>
    <property type="evidence" value="ECO:0007669"/>
    <property type="project" value="InterPro"/>
</dbReference>
<dbReference type="InterPro" id="IPR036390">
    <property type="entry name" value="WH_DNA-bd_sf"/>
</dbReference>
<keyword evidence="2 7" id="KW-0808">Transferase</keyword>